<reference evidence="3 4" key="1">
    <citation type="submission" date="2014-04" db="EMBL/GenBank/DDBJ databases">
        <authorList>
            <consortium name="DOE Joint Genome Institute"/>
            <person name="Kuo A."/>
            <person name="Girlanda M."/>
            <person name="Perotto S."/>
            <person name="Kohler A."/>
            <person name="Nagy L.G."/>
            <person name="Floudas D."/>
            <person name="Copeland A."/>
            <person name="Barry K.W."/>
            <person name="Cichocki N."/>
            <person name="Veneault-Fourrey C."/>
            <person name="LaButti K."/>
            <person name="Lindquist E.A."/>
            <person name="Lipzen A."/>
            <person name="Lundell T."/>
            <person name="Morin E."/>
            <person name="Murat C."/>
            <person name="Sun H."/>
            <person name="Tunlid A."/>
            <person name="Henrissat B."/>
            <person name="Grigoriev I.V."/>
            <person name="Hibbett D.S."/>
            <person name="Martin F."/>
            <person name="Nordberg H.P."/>
            <person name="Cantor M.N."/>
            <person name="Hua S.X."/>
        </authorList>
    </citation>
    <scope>NUCLEOTIDE SEQUENCE [LARGE SCALE GENOMIC DNA]</scope>
    <source>
        <strain evidence="3 4">MUT 4182</strain>
    </source>
</reference>
<feature type="compositionally biased region" description="Basic and acidic residues" evidence="2">
    <location>
        <begin position="55"/>
        <end position="68"/>
    </location>
</feature>
<sequence length="303" mass="33890">MYGKTLFTRPARELTTTPTLQFQPRPSGRHLFKRSLTFLQKVQDLEYFFHRSRSQEEVKNTRLQEKVSPEPSGFDGMTQDDLQPQVPHSGSPILTPSPNDINISTFLPTQAEEEGSAKSTPTAFSVATSPDLATPQSVSTIPTSTVPSSLHSLEPHSDLLAFNQSIAELEAIAKQVEQEHADYIKEAREMDATLTSLETEVDSAIEAIKSVNRKTAFEAEENDLFWVKHGYQEGQKKYAELYVRFENLKQERERRRMGMNDAGPLPPNEPWLEVLSAAVAPNLLVGIAIGIEHILSPLFPNAF</sequence>
<dbReference type="HOGENOM" id="CLU_059231_0_0_1"/>
<evidence type="ECO:0000256" key="2">
    <source>
        <dbReference type="SAM" id="MobiDB-lite"/>
    </source>
</evidence>
<feature type="coiled-coil region" evidence="1">
    <location>
        <begin position="159"/>
        <end position="251"/>
    </location>
</feature>
<name>A0A0C3QT97_9AGAM</name>
<evidence type="ECO:0000313" key="4">
    <source>
        <dbReference type="Proteomes" id="UP000054248"/>
    </source>
</evidence>
<dbReference type="AlphaFoldDB" id="A0A0C3QT97"/>
<dbReference type="Proteomes" id="UP000054248">
    <property type="component" value="Unassembled WGS sequence"/>
</dbReference>
<feature type="compositionally biased region" description="Low complexity" evidence="2">
    <location>
        <begin position="134"/>
        <end position="149"/>
    </location>
</feature>
<organism evidence="3 4">
    <name type="scientific">Tulasnella calospora MUT 4182</name>
    <dbReference type="NCBI Taxonomy" id="1051891"/>
    <lineage>
        <taxon>Eukaryota</taxon>
        <taxon>Fungi</taxon>
        <taxon>Dikarya</taxon>
        <taxon>Basidiomycota</taxon>
        <taxon>Agaricomycotina</taxon>
        <taxon>Agaricomycetes</taxon>
        <taxon>Cantharellales</taxon>
        <taxon>Tulasnellaceae</taxon>
        <taxon>Tulasnella</taxon>
    </lineage>
</organism>
<evidence type="ECO:0000313" key="3">
    <source>
        <dbReference type="EMBL" id="KIO31349.1"/>
    </source>
</evidence>
<reference evidence="4" key="2">
    <citation type="submission" date="2015-01" db="EMBL/GenBank/DDBJ databases">
        <title>Evolutionary Origins and Diversification of the Mycorrhizal Mutualists.</title>
        <authorList>
            <consortium name="DOE Joint Genome Institute"/>
            <consortium name="Mycorrhizal Genomics Consortium"/>
            <person name="Kohler A."/>
            <person name="Kuo A."/>
            <person name="Nagy L.G."/>
            <person name="Floudas D."/>
            <person name="Copeland A."/>
            <person name="Barry K.W."/>
            <person name="Cichocki N."/>
            <person name="Veneault-Fourrey C."/>
            <person name="LaButti K."/>
            <person name="Lindquist E.A."/>
            <person name="Lipzen A."/>
            <person name="Lundell T."/>
            <person name="Morin E."/>
            <person name="Murat C."/>
            <person name="Riley R."/>
            <person name="Ohm R."/>
            <person name="Sun H."/>
            <person name="Tunlid A."/>
            <person name="Henrissat B."/>
            <person name="Grigoriev I.V."/>
            <person name="Hibbett D.S."/>
            <person name="Martin F."/>
        </authorList>
    </citation>
    <scope>NUCLEOTIDE SEQUENCE [LARGE SCALE GENOMIC DNA]</scope>
    <source>
        <strain evidence="4">MUT 4182</strain>
    </source>
</reference>
<feature type="region of interest" description="Disordered" evidence="2">
    <location>
        <begin position="55"/>
        <end position="79"/>
    </location>
</feature>
<evidence type="ECO:0000256" key="1">
    <source>
        <dbReference type="SAM" id="Coils"/>
    </source>
</evidence>
<dbReference type="EMBL" id="KN822964">
    <property type="protein sequence ID" value="KIO31349.1"/>
    <property type="molecule type" value="Genomic_DNA"/>
</dbReference>
<keyword evidence="1" id="KW-0175">Coiled coil</keyword>
<proteinExistence type="predicted"/>
<protein>
    <submittedName>
        <fullName evidence="3">Uncharacterized protein</fullName>
    </submittedName>
</protein>
<feature type="region of interest" description="Disordered" evidence="2">
    <location>
        <begin position="128"/>
        <end position="150"/>
    </location>
</feature>
<keyword evidence="4" id="KW-1185">Reference proteome</keyword>
<dbReference type="OrthoDB" id="3307478at2759"/>
<accession>A0A0C3QT97</accession>
<gene>
    <name evidence="3" type="ORF">M407DRAFT_19725</name>
</gene>